<gene>
    <name evidence="1" type="ORF">F2Q68_00017862</name>
</gene>
<reference evidence="1" key="1">
    <citation type="submission" date="2019-12" db="EMBL/GenBank/DDBJ databases">
        <title>Genome sequencing and annotation of Brassica cretica.</title>
        <authorList>
            <person name="Studholme D.J."/>
            <person name="Sarris P.F."/>
        </authorList>
    </citation>
    <scope>NUCLEOTIDE SEQUENCE</scope>
    <source>
        <strain evidence="1">PFS-001/15</strain>
        <tissue evidence="1">Leaf</tissue>
    </source>
</reference>
<organism evidence="1 2">
    <name type="scientific">Brassica cretica</name>
    <name type="common">Mustard</name>
    <dbReference type="NCBI Taxonomy" id="69181"/>
    <lineage>
        <taxon>Eukaryota</taxon>
        <taxon>Viridiplantae</taxon>
        <taxon>Streptophyta</taxon>
        <taxon>Embryophyta</taxon>
        <taxon>Tracheophyta</taxon>
        <taxon>Spermatophyta</taxon>
        <taxon>Magnoliopsida</taxon>
        <taxon>eudicotyledons</taxon>
        <taxon>Gunneridae</taxon>
        <taxon>Pentapetalae</taxon>
        <taxon>rosids</taxon>
        <taxon>malvids</taxon>
        <taxon>Brassicales</taxon>
        <taxon>Brassicaceae</taxon>
        <taxon>Brassiceae</taxon>
        <taxon>Brassica</taxon>
    </lineage>
</organism>
<name>A0A8S9HHU3_BRACR</name>
<dbReference type="AlphaFoldDB" id="A0A8S9HHU3"/>
<dbReference type="EMBL" id="QGKW02001940">
    <property type="protein sequence ID" value="KAF2557563.1"/>
    <property type="molecule type" value="Genomic_DNA"/>
</dbReference>
<evidence type="ECO:0000313" key="1">
    <source>
        <dbReference type="EMBL" id="KAF2557563.1"/>
    </source>
</evidence>
<protein>
    <submittedName>
        <fullName evidence="1">Uncharacterized protein</fullName>
    </submittedName>
</protein>
<dbReference type="Proteomes" id="UP000712281">
    <property type="component" value="Unassembled WGS sequence"/>
</dbReference>
<proteinExistence type="predicted"/>
<comment type="caution">
    <text evidence="1">The sequence shown here is derived from an EMBL/GenBank/DDBJ whole genome shotgun (WGS) entry which is preliminary data.</text>
</comment>
<evidence type="ECO:0000313" key="2">
    <source>
        <dbReference type="Proteomes" id="UP000712281"/>
    </source>
</evidence>
<sequence>MHAPPPDLVALHNKEGREVLTLCILVTLPLETTDMNADSMTTPPVTTTIEHLLNERCG</sequence>
<accession>A0A8S9HHU3</accession>